<feature type="compositionally biased region" description="Polar residues" evidence="1">
    <location>
        <begin position="128"/>
        <end position="141"/>
    </location>
</feature>
<dbReference type="KEGG" id="bgt:106053746"/>
<sequence length="801" mass="90623">MAWGRGNVELYKKDSKFESFLKRSFSDEAFERVRAYESCVISSEKESKAFKFIVLSDERLYLTENPPKTVEEAVHLKDVISVELVNEFPDFLRGKERTNTQHIAVTYWTSEPKRRSYRRSKKSPRSSLTDLNSERFGSSTPLGYANSIEGSLPDLGYLTQSSGSLPPSRPTSRGSIQTAVQTKKKKKSQGLNDSHDHESNLRSLKEVQEEDMMETIEEGRLPSSRSTATSRNRCPPANSMNQLQKDKNLLNQKKNIGTKTSESDVMSISSSTGRLQKVPPIIKTGDFRPSSKQNIMEKEKQEIISTKVENVNNTGCCFFFGFNRGTKNQITPSNSSSVINADAQPEQFKAKLLQNTNNAPSQTSVASIPSPSRASSNVRSSSRSSLLDPERNHSQLNTSFSDMGSSISFLGLHHLSVDGSLVENRKCVLNIYILNLTSPLLMLIKSAWNNYIIKSTLALEPEVIQVSTDPKAINATKSRSLAWREQVEHDFLQLKRSLFKTNLSVEELFEYIDQFQKATKSNILLKKLFWKQSDLFTFFITQLQQYLPHTKAELKTDEGKVQRADEIELSILILTTLNLMFRESEILPYRLNTVKLESGKFLTGLLKIVVSPPDFPYQPLNLTKHWTTPVHGSKVTKAHQNVDEELVRLKADFTKTAISTLFELIMLVKQAPSDELDIMSVPGLIAVCNHVNATEKFVDNLVGQIMELFTLSRFEMLSPTQSLLVFQMFTVLMTFIEENKSVVIHLRNNYYEEFKYFIQAQAVSKKLPSHYPLKGPSINLIESVVTKVLGNQIHISSKDFS</sequence>
<feature type="region of interest" description="Disordered" evidence="1">
    <location>
        <begin position="157"/>
        <end position="241"/>
    </location>
</feature>
<dbReference type="PANTHER" id="PTHR35354">
    <property type="entry name" value="RGD1561648"/>
    <property type="match status" value="1"/>
</dbReference>
<proteinExistence type="predicted"/>
<dbReference type="EnsemblMetazoa" id="BGLB030591-RC">
    <property type="protein sequence ID" value="BGLB030591-PC"/>
    <property type="gene ID" value="BGLB030591"/>
</dbReference>
<feature type="compositionally biased region" description="Polar residues" evidence="1">
    <location>
        <begin position="223"/>
        <end position="232"/>
    </location>
</feature>
<name>A0A2C9LFI6_BIOGL</name>
<accession>A0A2C9LFI6</accession>
<dbReference type="PANTHER" id="PTHR35354:SF1">
    <property type="entry name" value="RGD1561648"/>
    <property type="match status" value="1"/>
</dbReference>
<gene>
    <name evidence="2" type="primary">106053746</name>
</gene>
<dbReference type="VEuPathDB" id="VectorBase:BGLB030591"/>
<dbReference type="InterPro" id="IPR027878">
    <property type="entry name" value="DUF4551"/>
</dbReference>
<evidence type="ECO:0000256" key="1">
    <source>
        <dbReference type="SAM" id="MobiDB-lite"/>
    </source>
</evidence>
<organism evidence="2 3">
    <name type="scientific">Biomphalaria glabrata</name>
    <name type="common">Bloodfluke planorb</name>
    <name type="synonym">Freshwater snail</name>
    <dbReference type="NCBI Taxonomy" id="6526"/>
    <lineage>
        <taxon>Eukaryota</taxon>
        <taxon>Metazoa</taxon>
        <taxon>Spiralia</taxon>
        <taxon>Lophotrochozoa</taxon>
        <taxon>Mollusca</taxon>
        <taxon>Gastropoda</taxon>
        <taxon>Heterobranchia</taxon>
        <taxon>Euthyneura</taxon>
        <taxon>Panpulmonata</taxon>
        <taxon>Hygrophila</taxon>
        <taxon>Lymnaeoidea</taxon>
        <taxon>Planorbidae</taxon>
        <taxon>Biomphalaria</taxon>
    </lineage>
</organism>
<dbReference type="Pfam" id="PF15087">
    <property type="entry name" value="DUF4551"/>
    <property type="match status" value="2"/>
</dbReference>
<feature type="compositionally biased region" description="Polar residues" evidence="1">
    <location>
        <begin position="158"/>
        <end position="181"/>
    </location>
</feature>
<dbReference type="RefSeq" id="XP_013064810.2">
    <property type="nucleotide sequence ID" value="XM_013209356.2"/>
</dbReference>
<dbReference type="VEuPathDB" id="VectorBase:BGLAX_050161"/>
<protein>
    <submittedName>
        <fullName evidence="2">Uncharacterized protein</fullName>
    </submittedName>
</protein>
<dbReference type="Proteomes" id="UP000076420">
    <property type="component" value="Unassembled WGS sequence"/>
</dbReference>
<feature type="compositionally biased region" description="Basic and acidic residues" evidence="1">
    <location>
        <begin position="193"/>
        <end position="207"/>
    </location>
</feature>
<evidence type="ECO:0000313" key="3">
    <source>
        <dbReference type="Proteomes" id="UP000076420"/>
    </source>
</evidence>
<dbReference type="OrthoDB" id="6022562at2759"/>
<dbReference type="AlphaFoldDB" id="A0A2C9LFI6"/>
<feature type="region of interest" description="Disordered" evidence="1">
    <location>
        <begin position="358"/>
        <end position="397"/>
    </location>
</feature>
<reference evidence="2" key="1">
    <citation type="submission" date="2020-05" db="UniProtKB">
        <authorList>
            <consortium name="EnsemblMetazoa"/>
        </authorList>
    </citation>
    <scope>IDENTIFICATION</scope>
    <source>
        <strain evidence="2">BB02</strain>
    </source>
</reference>
<feature type="compositionally biased region" description="Low complexity" evidence="1">
    <location>
        <begin position="370"/>
        <end position="385"/>
    </location>
</feature>
<evidence type="ECO:0000313" key="2">
    <source>
        <dbReference type="EnsemblMetazoa" id="BGLB030591-PC"/>
    </source>
</evidence>
<feature type="compositionally biased region" description="Polar residues" evidence="1">
    <location>
        <begin position="358"/>
        <end position="369"/>
    </location>
</feature>
<feature type="compositionally biased region" description="Basic residues" evidence="1">
    <location>
        <begin position="115"/>
        <end position="124"/>
    </location>
</feature>
<feature type="region of interest" description="Disordered" evidence="1">
    <location>
        <begin position="114"/>
        <end position="142"/>
    </location>
</feature>